<evidence type="ECO:0000256" key="1">
    <source>
        <dbReference type="ARBA" id="ARBA00022729"/>
    </source>
</evidence>
<keyword evidence="1" id="KW-0732">Signal</keyword>
<evidence type="ECO:0000313" key="4">
    <source>
        <dbReference type="Proteomes" id="UP001500459"/>
    </source>
</evidence>
<gene>
    <name evidence="3" type="ORF">GCM10022393_00150</name>
</gene>
<sequence length="143" mass="16483">MRHVILLLISVSFIISDSIYAQDIASHQWKNRVVLVISDAGDHPIAKKEMSEFNTYADEMNDRKLIVYQITPSQYKIGVENATWKKSQTLFEKFKSLEGAFEIILIGLDGGIKLRKSEFISSNDLFKTIDVMPMRRSEIRQKD</sequence>
<evidence type="ECO:0000313" key="3">
    <source>
        <dbReference type="EMBL" id="GAA4106000.1"/>
    </source>
</evidence>
<dbReference type="InterPro" id="IPR025232">
    <property type="entry name" value="DUF4174"/>
</dbReference>
<protein>
    <recommendedName>
        <fullName evidence="2">DUF4174 domain-containing protein</fullName>
    </recommendedName>
</protein>
<reference evidence="4" key="1">
    <citation type="journal article" date="2019" name="Int. J. Syst. Evol. Microbiol.">
        <title>The Global Catalogue of Microorganisms (GCM) 10K type strain sequencing project: providing services to taxonomists for standard genome sequencing and annotation.</title>
        <authorList>
            <consortium name="The Broad Institute Genomics Platform"/>
            <consortium name="The Broad Institute Genome Sequencing Center for Infectious Disease"/>
            <person name="Wu L."/>
            <person name="Ma J."/>
        </authorList>
    </citation>
    <scope>NUCLEOTIDE SEQUENCE [LARGE SCALE GENOMIC DNA]</scope>
    <source>
        <strain evidence="4">JCM 17106</strain>
    </source>
</reference>
<keyword evidence="4" id="KW-1185">Reference proteome</keyword>
<dbReference type="Proteomes" id="UP001500459">
    <property type="component" value="Unassembled WGS sequence"/>
</dbReference>
<name>A0ABP7X7F4_9FLAO</name>
<organism evidence="3 4">
    <name type="scientific">Aquimarina addita</name>
    <dbReference type="NCBI Taxonomy" id="870485"/>
    <lineage>
        <taxon>Bacteria</taxon>
        <taxon>Pseudomonadati</taxon>
        <taxon>Bacteroidota</taxon>
        <taxon>Flavobacteriia</taxon>
        <taxon>Flavobacteriales</taxon>
        <taxon>Flavobacteriaceae</taxon>
        <taxon>Aquimarina</taxon>
    </lineage>
</organism>
<dbReference type="Pfam" id="PF13778">
    <property type="entry name" value="DUF4174"/>
    <property type="match status" value="1"/>
</dbReference>
<evidence type="ECO:0000259" key="2">
    <source>
        <dbReference type="Pfam" id="PF13778"/>
    </source>
</evidence>
<proteinExistence type="predicted"/>
<dbReference type="RefSeq" id="WP_344923632.1">
    <property type="nucleotide sequence ID" value="NZ_BAABCW010000001.1"/>
</dbReference>
<dbReference type="SUPFAM" id="SSF52833">
    <property type="entry name" value="Thioredoxin-like"/>
    <property type="match status" value="1"/>
</dbReference>
<dbReference type="EMBL" id="BAABCW010000001">
    <property type="protein sequence ID" value="GAA4106000.1"/>
    <property type="molecule type" value="Genomic_DNA"/>
</dbReference>
<comment type="caution">
    <text evidence="3">The sequence shown here is derived from an EMBL/GenBank/DDBJ whole genome shotgun (WGS) entry which is preliminary data.</text>
</comment>
<dbReference type="InterPro" id="IPR036249">
    <property type="entry name" value="Thioredoxin-like_sf"/>
</dbReference>
<accession>A0ABP7X7F4</accession>
<feature type="domain" description="DUF4174" evidence="2">
    <location>
        <begin position="24"/>
        <end position="138"/>
    </location>
</feature>